<keyword evidence="3" id="KW-1185">Reference proteome</keyword>
<accession>A0A3N4K3C0</accession>
<proteinExistence type="predicted"/>
<evidence type="ECO:0000256" key="1">
    <source>
        <dbReference type="SAM" id="MobiDB-lite"/>
    </source>
</evidence>
<evidence type="ECO:0000313" key="2">
    <source>
        <dbReference type="EMBL" id="RPB03702.1"/>
    </source>
</evidence>
<organism evidence="2 3">
    <name type="scientific">Choiromyces venosus 120613-1</name>
    <dbReference type="NCBI Taxonomy" id="1336337"/>
    <lineage>
        <taxon>Eukaryota</taxon>
        <taxon>Fungi</taxon>
        <taxon>Dikarya</taxon>
        <taxon>Ascomycota</taxon>
        <taxon>Pezizomycotina</taxon>
        <taxon>Pezizomycetes</taxon>
        <taxon>Pezizales</taxon>
        <taxon>Tuberaceae</taxon>
        <taxon>Choiromyces</taxon>
    </lineage>
</organism>
<gene>
    <name evidence="2" type="ORF">L873DRAFT_92796</name>
</gene>
<dbReference type="EMBL" id="ML120361">
    <property type="protein sequence ID" value="RPB03702.1"/>
    <property type="molecule type" value="Genomic_DNA"/>
</dbReference>
<protein>
    <submittedName>
        <fullName evidence="2">Uncharacterized protein</fullName>
    </submittedName>
</protein>
<dbReference type="AlphaFoldDB" id="A0A3N4K3C0"/>
<feature type="region of interest" description="Disordered" evidence="1">
    <location>
        <begin position="45"/>
        <end position="74"/>
    </location>
</feature>
<sequence length="74" mass="8552">MPLVHRVLTYPSIIHTYLHTHKHNYPHAALQATRHLSAEISLRAQRKYGSAVPRTSERTTIEQGSQRRQKKLPS</sequence>
<evidence type="ECO:0000313" key="3">
    <source>
        <dbReference type="Proteomes" id="UP000276215"/>
    </source>
</evidence>
<name>A0A3N4K3C0_9PEZI</name>
<reference evidence="2 3" key="1">
    <citation type="journal article" date="2018" name="Nat. Ecol. Evol.">
        <title>Pezizomycetes genomes reveal the molecular basis of ectomycorrhizal truffle lifestyle.</title>
        <authorList>
            <person name="Murat C."/>
            <person name="Payen T."/>
            <person name="Noel B."/>
            <person name="Kuo A."/>
            <person name="Morin E."/>
            <person name="Chen J."/>
            <person name="Kohler A."/>
            <person name="Krizsan K."/>
            <person name="Balestrini R."/>
            <person name="Da Silva C."/>
            <person name="Montanini B."/>
            <person name="Hainaut M."/>
            <person name="Levati E."/>
            <person name="Barry K.W."/>
            <person name="Belfiori B."/>
            <person name="Cichocki N."/>
            <person name="Clum A."/>
            <person name="Dockter R.B."/>
            <person name="Fauchery L."/>
            <person name="Guy J."/>
            <person name="Iotti M."/>
            <person name="Le Tacon F."/>
            <person name="Lindquist E.A."/>
            <person name="Lipzen A."/>
            <person name="Malagnac F."/>
            <person name="Mello A."/>
            <person name="Molinier V."/>
            <person name="Miyauchi S."/>
            <person name="Poulain J."/>
            <person name="Riccioni C."/>
            <person name="Rubini A."/>
            <person name="Sitrit Y."/>
            <person name="Splivallo R."/>
            <person name="Traeger S."/>
            <person name="Wang M."/>
            <person name="Zifcakova L."/>
            <person name="Wipf D."/>
            <person name="Zambonelli A."/>
            <person name="Paolocci F."/>
            <person name="Nowrousian M."/>
            <person name="Ottonello S."/>
            <person name="Baldrian P."/>
            <person name="Spatafora J.W."/>
            <person name="Henrissat B."/>
            <person name="Nagy L.G."/>
            <person name="Aury J.M."/>
            <person name="Wincker P."/>
            <person name="Grigoriev I.V."/>
            <person name="Bonfante P."/>
            <person name="Martin F.M."/>
        </authorList>
    </citation>
    <scope>NUCLEOTIDE SEQUENCE [LARGE SCALE GENOMIC DNA]</scope>
    <source>
        <strain evidence="2 3">120613-1</strain>
    </source>
</reference>
<dbReference type="Proteomes" id="UP000276215">
    <property type="component" value="Unassembled WGS sequence"/>
</dbReference>